<feature type="signal peptide" evidence="1">
    <location>
        <begin position="1"/>
        <end position="20"/>
    </location>
</feature>
<reference evidence="2" key="1">
    <citation type="submission" date="2025-08" db="UniProtKB">
        <authorList>
            <consortium name="Ensembl"/>
        </authorList>
    </citation>
    <scope>IDENTIFICATION</scope>
</reference>
<evidence type="ECO:0000313" key="2">
    <source>
        <dbReference type="Ensembl" id="ENSCCRP00000115119.1"/>
    </source>
</evidence>
<feature type="chain" id="PRO_5039924930" evidence="1">
    <location>
        <begin position="21"/>
        <end position="71"/>
    </location>
</feature>
<accession>A0A9J7Y529</accession>
<reference evidence="2" key="2">
    <citation type="submission" date="2025-09" db="UniProtKB">
        <authorList>
            <consortium name="Ensembl"/>
        </authorList>
    </citation>
    <scope>IDENTIFICATION</scope>
</reference>
<name>A0A9J7Y529_CYPCA</name>
<dbReference type="Proteomes" id="UP001108240">
    <property type="component" value="Unplaced"/>
</dbReference>
<dbReference type="Ensembl" id="ENSCCRT00000197539.1">
    <property type="protein sequence ID" value="ENSCCRP00000115119.1"/>
    <property type="gene ID" value="ENSCCRG00000081093.1"/>
</dbReference>
<dbReference type="AlphaFoldDB" id="A0A9J7Y529"/>
<protein>
    <submittedName>
        <fullName evidence="2">Uncharacterized protein</fullName>
    </submittedName>
</protein>
<keyword evidence="1" id="KW-0732">Signal</keyword>
<evidence type="ECO:0000313" key="3">
    <source>
        <dbReference type="Proteomes" id="UP001108240"/>
    </source>
</evidence>
<evidence type="ECO:0000256" key="1">
    <source>
        <dbReference type="SAM" id="SignalP"/>
    </source>
</evidence>
<organism evidence="2 3">
    <name type="scientific">Cyprinus carpio carpio</name>
    <dbReference type="NCBI Taxonomy" id="630221"/>
    <lineage>
        <taxon>Eukaryota</taxon>
        <taxon>Metazoa</taxon>
        <taxon>Chordata</taxon>
        <taxon>Craniata</taxon>
        <taxon>Vertebrata</taxon>
        <taxon>Euteleostomi</taxon>
        <taxon>Actinopterygii</taxon>
        <taxon>Neopterygii</taxon>
        <taxon>Teleostei</taxon>
        <taxon>Ostariophysi</taxon>
        <taxon>Cypriniformes</taxon>
        <taxon>Cyprinidae</taxon>
        <taxon>Cyprininae</taxon>
        <taxon>Cyprinus</taxon>
    </lineage>
</organism>
<sequence length="71" mass="8015">MKLFILLFILTILFEKKKFSSTLPSVEIPTQSNEGAIKTHRPLYQAEAKHEEVLGLNQLFTTPISLSSLVN</sequence>
<proteinExistence type="predicted"/>
<keyword evidence="3" id="KW-1185">Reference proteome</keyword>